<evidence type="ECO:0000313" key="3">
    <source>
        <dbReference type="Proteomes" id="UP000018144"/>
    </source>
</evidence>
<reference evidence="2 3" key="1">
    <citation type="journal article" date="2013" name="PLoS Genet.">
        <title>The genome and development-dependent transcriptomes of Pyronema confluens: a window into fungal evolution.</title>
        <authorList>
            <person name="Traeger S."/>
            <person name="Altegoer F."/>
            <person name="Freitag M."/>
            <person name="Gabaldon T."/>
            <person name="Kempken F."/>
            <person name="Kumar A."/>
            <person name="Marcet-Houben M."/>
            <person name="Poggeler S."/>
            <person name="Stajich J.E."/>
            <person name="Nowrousian M."/>
        </authorList>
    </citation>
    <scope>NUCLEOTIDE SEQUENCE [LARGE SCALE GENOMIC DNA]</scope>
    <source>
        <strain evidence="3">CBS 100304</strain>
        <tissue evidence="2">Vegetative mycelium</tissue>
    </source>
</reference>
<gene>
    <name evidence="2" type="ORF">PCON_12895</name>
</gene>
<sequence>MDLPSTISFIGLQRSTGTEEAPNLSALSSENLLSLLMFLRTWTVTTASTGQYSTCTACGKYSTTTRLPEGMLLPRLTIEQPLKAKTRVDTRHIPRPHPQIHP</sequence>
<protein>
    <submittedName>
        <fullName evidence="2">Uncharacterized protein</fullName>
    </submittedName>
</protein>
<proteinExistence type="predicted"/>
<name>U4LSG6_PYROM</name>
<dbReference type="EMBL" id="HF935799">
    <property type="protein sequence ID" value="CCX32275.1"/>
    <property type="molecule type" value="Genomic_DNA"/>
</dbReference>
<dbReference type="Proteomes" id="UP000018144">
    <property type="component" value="Unassembled WGS sequence"/>
</dbReference>
<feature type="region of interest" description="Disordered" evidence="1">
    <location>
        <begin position="83"/>
        <end position="102"/>
    </location>
</feature>
<organism evidence="2 3">
    <name type="scientific">Pyronema omphalodes (strain CBS 100304)</name>
    <name type="common">Pyronema confluens</name>
    <dbReference type="NCBI Taxonomy" id="1076935"/>
    <lineage>
        <taxon>Eukaryota</taxon>
        <taxon>Fungi</taxon>
        <taxon>Dikarya</taxon>
        <taxon>Ascomycota</taxon>
        <taxon>Pezizomycotina</taxon>
        <taxon>Pezizomycetes</taxon>
        <taxon>Pezizales</taxon>
        <taxon>Pyronemataceae</taxon>
        <taxon>Pyronema</taxon>
    </lineage>
</organism>
<dbReference type="AlphaFoldDB" id="U4LSG6"/>
<evidence type="ECO:0000256" key="1">
    <source>
        <dbReference type="SAM" id="MobiDB-lite"/>
    </source>
</evidence>
<feature type="compositionally biased region" description="Basic residues" evidence="1">
    <location>
        <begin position="93"/>
        <end position="102"/>
    </location>
</feature>
<evidence type="ECO:0000313" key="2">
    <source>
        <dbReference type="EMBL" id="CCX32275.1"/>
    </source>
</evidence>
<keyword evidence="3" id="KW-1185">Reference proteome</keyword>
<accession>U4LSG6</accession>